<reference evidence="1 2" key="1">
    <citation type="journal article" date="2019" name="Emerg. Microbes Infect.">
        <title>Comprehensive subspecies identification of 175 nontuberculous mycobacteria species based on 7547 genomic profiles.</title>
        <authorList>
            <person name="Matsumoto Y."/>
            <person name="Kinjo T."/>
            <person name="Motooka D."/>
            <person name="Nabeya D."/>
            <person name="Jung N."/>
            <person name="Uechi K."/>
            <person name="Horii T."/>
            <person name="Iida T."/>
            <person name="Fujita J."/>
            <person name="Nakamura S."/>
        </authorList>
    </citation>
    <scope>NUCLEOTIDE SEQUENCE [LARGE SCALE GENOMIC DNA]</scope>
    <source>
        <strain evidence="1 2">JCM 14738</strain>
    </source>
</reference>
<name>A0A7I7YEE2_9MYCO</name>
<evidence type="ECO:0000313" key="2">
    <source>
        <dbReference type="Proteomes" id="UP000467385"/>
    </source>
</evidence>
<dbReference type="Proteomes" id="UP000467385">
    <property type="component" value="Chromosome"/>
</dbReference>
<proteinExistence type="predicted"/>
<accession>A0A7I7YEE2</accession>
<sequence>MAAASALAVLTDEPTFASSVAAASIIGVVVITKDMAAPLRRTRLLLRRYESDRWRVMTTTRHLPRTAR</sequence>
<dbReference type="EMBL" id="AP022613">
    <property type="protein sequence ID" value="BBZ39604.1"/>
    <property type="molecule type" value="Genomic_DNA"/>
</dbReference>
<gene>
    <name evidence="1" type="ORF">MCNS_26670</name>
</gene>
<keyword evidence="2" id="KW-1185">Reference proteome</keyword>
<dbReference type="AlphaFoldDB" id="A0A7I7YEE2"/>
<evidence type="ECO:0000313" key="1">
    <source>
        <dbReference type="EMBL" id="BBZ39604.1"/>
    </source>
</evidence>
<protein>
    <submittedName>
        <fullName evidence="1">Uncharacterized protein</fullName>
    </submittedName>
</protein>
<organism evidence="1 2">
    <name type="scientific">Mycobacterium conspicuum</name>
    <dbReference type="NCBI Taxonomy" id="44010"/>
    <lineage>
        <taxon>Bacteria</taxon>
        <taxon>Bacillati</taxon>
        <taxon>Actinomycetota</taxon>
        <taxon>Actinomycetes</taxon>
        <taxon>Mycobacteriales</taxon>
        <taxon>Mycobacteriaceae</taxon>
        <taxon>Mycobacterium</taxon>
    </lineage>
</organism>